<dbReference type="InterPro" id="IPR053973">
    <property type="entry name" value="ERMP1-like_C"/>
</dbReference>
<comment type="similarity">
    <text evidence="1">Belongs to the peptidase M28 family.</text>
</comment>
<dbReference type="STRING" id="66420.A0A0N0P9T1"/>
<evidence type="ECO:0000259" key="3">
    <source>
        <dbReference type="Pfam" id="PF22248"/>
    </source>
</evidence>
<dbReference type="AlphaFoldDB" id="A0A0N0P9T1"/>
<protein>
    <recommendedName>
        <fullName evidence="3">Endoplasmic reticulum metallopeptidase 1-like C-terminal domain-containing protein</fullName>
    </recommendedName>
</protein>
<evidence type="ECO:0000256" key="1">
    <source>
        <dbReference type="ARBA" id="ARBA00010918"/>
    </source>
</evidence>
<keyword evidence="2" id="KW-1133">Transmembrane helix</keyword>
<feature type="domain" description="Endoplasmic reticulum metallopeptidase 1-like C-terminal" evidence="3">
    <location>
        <begin position="293"/>
        <end position="545"/>
    </location>
</feature>
<evidence type="ECO:0000256" key="2">
    <source>
        <dbReference type="SAM" id="Phobius"/>
    </source>
</evidence>
<sequence>MLHHASCGEWRRKAISMNETCCVCTRAAGLLARPELAREPERAAAAPVFFDVLGVAAVAVRAPAALLAAVGALALLLLRLHLTAVHARAQRTSRPLHAHPPPKCRVANVVSEPRFDLTVYMKRGEWARVVCGAGAAVGAGLAGGLGASAAMGALLHELGARLAFYSRPWLLVPLYALPAVCGCWGSARWTWSRAVGARGAAVRGWWRARACGEAVCAWGGLALAACAARGLRSGFVPFLWVRGVGRGGAGGSAAGRADVPRGRRWRAARRRTCARARCAWGEGGARCSYSAERPQRVLLFHTRRTDHARAPPSVEHFFWIPEIDANTPHSLAGYVEGVESARASGATDEAECARWVYCGAPYYLPVRRLIARGHSLPAREPPRTRLQAAARRQRLNATISALHLDIRGPQHVVVVVAPAAGARLAWTSALSGPLEGPRWGLRRTYFLSVHHARAPAHMHLELHIQVASTLQRLHSIAGADLQGQYKLHLQHEGVGEEGEEEKEVAQLSVAGHSLFGEDALSEEHQRLLARLPPWTAPFGWGVDLHLFAL</sequence>
<accession>A0A0N0P9T1</accession>
<gene>
    <name evidence="4" type="ORF">RR46_01393</name>
</gene>
<reference evidence="4 5" key="1">
    <citation type="journal article" date="2015" name="Nat. Commun.">
        <title>Outbred genome sequencing and CRISPR/Cas9 gene editing in butterflies.</title>
        <authorList>
            <person name="Li X."/>
            <person name="Fan D."/>
            <person name="Zhang W."/>
            <person name="Liu G."/>
            <person name="Zhang L."/>
            <person name="Zhao L."/>
            <person name="Fang X."/>
            <person name="Chen L."/>
            <person name="Dong Y."/>
            <person name="Chen Y."/>
            <person name="Ding Y."/>
            <person name="Zhao R."/>
            <person name="Feng M."/>
            <person name="Zhu Y."/>
            <person name="Feng Y."/>
            <person name="Jiang X."/>
            <person name="Zhu D."/>
            <person name="Xiang H."/>
            <person name="Feng X."/>
            <person name="Li S."/>
            <person name="Wang J."/>
            <person name="Zhang G."/>
            <person name="Kronforst M.R."/>
            <person name="Wang W."/>
        </authorList>
    </citation>
    <scope>NUCLEOTIDE SEQUENCE [LARGE SCALE GENOMIC DNA]</scope>
    <source>
        <strain evidence="4">Ya'a_city_454_Px</strain>
        <tissue evidence="4">Whole body</tissue>
    </source>
</reference>
<feature type="transmembrane region" description="Helical" evidence="2">
    <location>
        <begin position="129"/>
        <end position="156"/>
    </location>
</feature>
<keyword evidence="2" id="KW-0812">Transmembrane</keyword>
<name>A0A0N0P9T1_PAPXU</name>
<proteinExistence type="inferred from homology"/>
<dbReference type="Pfam" id="PF22248">
    <property type="entry name" value="ERMP1_C"/>
    <property type="match status" value="1"/>
</dbReference>
<organism evidence="4 5">
    <name type="scientific">Papilio xuthus</name>
    <name type="common">Asian swallowtail butterfly</name>
    <dbReference type="NCBI Taxonomy" id="66420"/>
    <lineage>
        <taxon>Eukaryota</taxon>
        <taxon>Metazoa</taxon>
        <taxon>Ecdysozoa</taxon>
        <taxon>Arthropoda</taxon>
        <taxon>Hexapoda</taxon>
        <taxon>Insecta</taxon>
        <taxon>Pterygota</taxon>
        <taxon>Neoptera</taxon>
        <taxon>Endopterygota</taxon>
        <taxon>Lepidoptera</taxon>
        <taxon>Glossata</taxon>
        <taxon>Ditrysia</taxon>
        <taxon>Papilionoidea</taxon>
        <taxon>Papilionidae</taxon>
        <taxon>Papilioninae</taxon>
        <taxon>Papilio</taxon>
    </lineage>
</organism>
<evidence type="ECO:0000313" key="4">
    <source>
        <dbReference type="EMBL" id="KPJ00914.1"/>
    </source>
</evidence>
<dbReference type="Proteomes" id="UP000053268">
    <property type="component" value="Unassembled WGS sequence"/>
</dbReference>
<feature type="transmembrane region" description="Helical" evidence="2">
    <location>
        <begin position="52"/>
        <end position="78"/>
    </location>
</feature>
<keyword evidence="5" id="KW-1185">Reference proteome</keyword>
<dbReference type="EMBL" id="KQ459449">
    <property type="protein sequence ID" value="KPJ00914.1"/>
    <property type="molecule type" value="Genomic_DNA"/>
</dbReference>
<evidence type="ECO:0000313" key="5">
    <source>
        <dbReference type="Proteomes" id="UP000053268"/>
    </source>
</evidence>
<keyword evidence="2" id="KW-0472">Membrane</keyword>